<dbReference type="PANTHER" id="PTHR33399">
    <property type="entry name" value="OXYGEN-EVOLVING ENHANCER PROTEIN 3-1, CHLOROPLASTIC"/>
    <property type="match status" value="1"/>
</dbReference>
<gene>
    <name evidence="8" type="ORF">Syun_006712</name>
</gene>
<keyword evidence="6" id="KW-0472">Membrane</keyword>
<protein>
    <recommendedName>
        <fullName evidence="10">Photosynthetic NDH subcomplex L 2</fullName>
    </recommendedName>
</protein>
<dbReference type="GO" id="GO:0019898">
    <property type="term" value="C:extrinsic component of membrane"/>
    <property type="evidence" value="ECO:0007669"/>
    <property type="project" value="InterPro"/>
</dbReference>
<keyword evidence="9" id="KW-1185">Reference proteome</keyword>
<evidence type="ECO:0000256" key="1">
    <source>
        <dbReference type="ARBA" id="ARBA00004334"/>
    </source>
</evidence>
<evidence type="ECO:0000313" key="8">
    <source>
        <dbReference type="EMBL" id="KAK9160371.1"/>
    </source>
</evidence>
<dbReference type="GO" id="GO:0009535">
    <property type="term" value="C:chloroplast thylakoid membrane"/>
    <property type="evidence" value="ECO:0007669"/>
    <property type="project" value="UniProtKB-SubCell"/>
</dbReference>
<keyword evidence="4" id="KW-0809">Transit peptide</keyword>
<dbReference type="GO" id="GO:0005509">
    <property type="term" value="F:calcium ion binding"/>
    <property type="evidence" value="ECO:0007669"/>
    <property type="project" value="InterPro"/>
</dbReference>
<dbReference type="PANTHER" id="PTHR33399:SF5">
    <property type="entry name" value="PHOTOSYNTHETIC NDH SUBUNIT OF LUMENAL LOCATION 2, CHLOROPLASTIC"/>
    <property type="match status" value="1"/>
</dbReference>
<dbReference type="GO" id="GO:0009767">
    <property type="term" value="P:photosynthetic electron transport chain"/>
    <property type="evidence" value="ECO:0007669"/>
    <property type="project" value="TreeGrafter"/>
</dbReference>
<comment type="caution">
    <text evidence="8">The sequence shown here is derived from an EMBL/GenBank/DDBJ whole genome shotgun (WGS) entry which is preliminary data.</text>
</comment>
<evidence type="ECO:0000256" key="5">
    <source>
        <dbReference type="ARBA" id="ARBA00023078"/>
    </source>
</evidence>
<evidence type="ECO:0000256" key="6">
    <source>
        <dbReference type="ARBA" id="ARBA00023136"/>
    </source>
</evidence>
<dbReference type="InterPro" id="IPR023222">
    <property type="entry name" value="PsbQ-like_dom_sf"/>
</dbReference>
<dbReference type="InterPro" id="IPR054099">
    <property type="entry name" value="PSII_PsbQ_pln"/>
</dbReference>
<organism evidence="8 9">
    <name type="scientific">Stephania yunnanensis</name>
    <dbReference type="NCBI Taxonomy" id="152371"/>
    <lineage>
        <taxon>Eukaryota</taxon>
        <taxon>Viridiplantae</taxon>
        <taxon>Streptophyta</taxon>
        <taxon>Embryophyta</taxon>
        <taxon>Tracheophyta</taxon>
        <taxon>Spermatophyta</taxon>
        <taxon>Magnoliopsida</taxon>
        <taxon>Ranunculales</taxon>
        <taxon>Menispermaceae</taxon>
        <taxon>Menispermoideae</taxon>
        <taxon>Cissampelideae</taxon>
        <taxon>Stephania</taxon>
    </lineage>
</organism>
<evidence type="ECO:0000256" key="3">
    <source>
        <dbReference type="ARBA" id="ARBA00022640"/>
    </source>
</evidence>
<dbReference type="Gene3D" id="1.20.120.290">
    <property type="entry name" value="Oxygen-evolving enhancer protein 3 (PsbQ), four-helix up-down bundle"/>
    <property type="match status" value="1"/>
</dbReference>
<dbReference type="SUPFAM" id="SSF101112">
    <property type="entry name" value="Oxygen-evolving enhancer protein 3"/>
    <property type="match status" value="1"/>
</dbReference>
<dbReference type="GO" id="GO:0009654">
    <property type="term" value="C:photosystem II oxygen evolving complex"/>
    <property type="evidence" value="ECO:0007669"/>
    <property type="project" value="InterPro"/>
</dbReference>
<evidence type="ECO:0000256" key="2">
    <source>
        <dbReference type="ARBA" id="ARBA00022528"/>
    </source>
</evidence>
<keyword evidence="3" id="KW-0934">Plastid</keyword>
<accession>A0AAP0KX95</accession>
<dbReference type="InterPro" id="IPR008797">
    <property type="entry name" value="PSII_PsbQ"/>
</dbReference>
<sequence>MGTLPKATPLTHLVASTPQTHFPKRPINVEASSSKCRRDGRREFMFTAALAAPEAFGVAAAPNAIAENWGTRSFIRERFFEPGLSPEDAAARIRQTAEGLHSMRPMLEAMSWKYVMYYIRLKQAYLSQDLKSAFTLLPENRRNAYVKTANDLVENMLEFDSYIRTPKVYESYVYYEKTLKSLDDLVAILA</sequence>
<evidence type="ECO:0000256" key="7">
    <source>
        <dbReference type="ARBA" id="ARBA00035649"/>
    </source>
</evidence>
<name>A0AAP0KX95_9MAGN</name>
<proteinExistence type="inferred from homology"/>
<comment type="subcellular location">
    <subcellularLocation>
        <location evidence="1">Plastid</location>
        <location evidence="1">Chloroplast thylakoid membrane</location>
    </subcellularLocation>
</comment>
<evidence type="ECO:0000313" key="9">
    <source>
        <dbReference type="Proteomes" id="UP001420932"/>
    </source>
</evidence>
<dbReference type="Proteomes" id="UP001420932">
    <property type="component" value="Unassembled WGS sequence"/>
</dbReference>
<comment type="similarity">
    <text evidence="7">Belongs to the PsbQ family.</text>
</comment>
<dbReference type="Pfam" id="PF05757">
    <property type="entry name" value="PsbQ"/>
    <property type="match status" value="1"/>
</dbReference>
<reference evidence="8 9" key="1">
    <citation type="submission" date="2024-01" db="EMBL/GenBank/DDBJ databases">
        <title>Genome assemblies of Stephania.</title>
        <authorList>
            <person name="Yang L."/>
        </authorList>
    </citation>
    <scope>NUCLEOTIDE SEQUENCE [LARGE SCALE GENOMIC DNA]</scope>
    <source>
        <strain evidence="8">YNDBR</strain>
        <tissue evidence="8">Leaf</tissue>
    </source>
</reference>
<dbReference type="AlphaFoldDB" id="A0AAP0KX95"/>
<dbReference type="EMBL" id="JBBNAF010000003">
    <property type="protein sequence ID" value="KAK9160371.1"/>
    <property type="molecule type" value="Genomic_DNA"/>
</dbReference>
<keyword evidence="2" id="KW-0150">Chloroplast</keyword>
<evidence type="ECO:0008006" key="10">
    <source>
        <dbReference type="Google" id="ProtNLM"/>
    </source>
</evidence>
<evidence type="ECO:0000256" key="4">
    <source>
        <dbReference type="ARBA" id="ARBA00022946"/>
    </source>
</evidence>
<keyword evidence="5" id="KW-0793">Thylakoid</keyword>